<dbReference type="RefSeq" id="WP_274838823.1">
    <property type="nucleotide sequence ID" value="NZ_JARCJE010000019.1"/>
</dbReference>
<dbReference type="AlphaFoldDB" id="A0ABD4XFA3"/>
<comment type="caution">
    <text evidence="1">The sequence shown here is derived from an EMBL/GenBank/DDBJ whole genome shotgun (WGS) entry which is preliminary data.</text>
</comment>
<evidence type="ECO:0008006" key="3">
    <source>
        <dbReference type="Google" id="ProtNLM"/>
    </source>
</evidence>
<gene>
    <name evidence="1" type="ORF">PXK24_21350</name>
</gene>
<evidence type="ECO:0000313" key="1">
    <source>
        <dbReference type="EMBL" id="MDE4168228.1"/>
    </source>
</evidence>
<sequence length="64" mass="7265">MVGSITGSPFENEKTLAFSVLTEARPWIETMPLDRARDAYQKMRSGEVTFRMVLTMGETEHADQ</sequence>
<name>A0ABD4XFA3_9RHOB</name>
<dbReference type="Gene3D" id="3.90.180.10">
    <property type="entry name" value="Medium-chain alcohol dehydrogenases, catalytic domain"/>
    <property type="match status" value="1"/>
</dbReference>
<dbReference type="EMBL" id="JARCJK010000030">
    <property type="protein sequence ID" value="MDE4168228.1"/>
    <property type="molecule type" value="Genomic_DNA"/>
</dbReference>
<dbReference type="Gene3D" id="3.40.50.720">
    <property type="entry name" value="NAD(P)-binding Rossmann-like Domain"/>
    <property type="match status" value="1"/>
</dbReference>
<protein>
    <recommendedName>
        <fullName evidence="3">Alcohol dehydrogenase</fullName>
    </recommendedName>
</protein>
<accession>A0ABD4XFA3</accession>
<evidence type="ECO:0000313" key="2">
    <source>
        <dbReference type="Proteomes" id="UP001218364"/>
    </source>
</evidence>
<dbReference type="Proteomes" id="UP001218364">
    <property type="component" value="Unassembled WGS sequence"/>
</dbReference>
<organism evidence="1 2">
    <name type="scientific">Phaeobacter gallaeciensis</name>
    <dbReference type="NCBI Taxonomy" id="60890"/>
    <lineage>
        <taxon>Bacteria</taxon>
        <taxon>Pseudomonadati</taxon>
        <taxon>Pseudomonadota</taxon>
        <taxon>Alphaproteobacteria</taxon>
        <taxon>Rhodobacterales</taxon>
        <taxon>Roseobacteraceae</taxon>
        <taxon>Phaeobacter</taxon>
    </lineage>
</organism>
<reference evidence="1 2" key="1">
    <citation type="submission" date="2023-02" db="EMBL/GenBank/DDBJ databases">
        <title>Population genomics of bacteria associated with diatom.</title>
        <authorList>
            <person name="Xie J."/>
            <person name="Wang H."/>
        </authorList>
    </citation>
    <scope>NUCLEOTIDE SEQUENCE [LARGE SCALE GENOMIC DNA]</scope>
    <source>
        <strain evidence="1 2">PT47_8</strain>
    </source>
</reference>
<proteinExistence type="predicted"/>